<dbReference type="PANTHER" id="PTHR32015:SF12">
    <property type="entry name" value="LIPASE RELATED"/>
    <property type="match status" value="1"/>
</dbReference>
<dbReference type="AlphaFoldDB" id="A0A8S1FD90"/>
<dbReference type="PANTHER" id="PTHR32015">
    <property type="entry name" value="FASTING INDUCED LIPASE"/>
    <property type="match status" value="1"/>
</dbReference>
<dbReference type="GO" id="GO:0016298">
    <property type="term" value="F:lipase activity"/>
    <property type="evidence" value="ECO:0007669"/>
    <property type="project" value="TreeGrafter"/>
</dbReference>
<dbReference type="SUPFAM" id="SSF53474">
    <property type="entry name" value="alpha/beta-Hydrolases"/>
    <property type="match status" value="1"/>
</dbReference>
<dbReference type="GO" id="GO:0016042">
    <property type="term" value="P:lipid catabolic process"/>
    <property type="evidence" value="ECO:0007669"/>
    <property type="project" value="InterPro"/>
</dbReference>
<dbReference type="OrthoDB" id="5853720at2759"/>
<evidence type="ECO:0000313" key="3">
    <source>
        <dbReference type="Proteomes" id="UP000494206"/>
    </source>
</evidence>
<protein>
    <recommendedName>
        <fullName evidence="4">Triacylglycerol lipase</fullName>
    </recommendedName>
</protein>
<reference evidence="2 3" key="1">
    <citation type="submission" date="2020-04" db="EMBL/GenBank/DDBJ databases">
        <authorList>
            <person name="Laetsch R D."/>
            <person name="Stevens L."/>
            <person name="Kumar S."/>
            <person name="Blaxter L. M."/>
        </authorList>
    </citation>
    <scope>NUCLEOTIDE SEQUENCE [LARGE SCALE GENOMIC DNA]</scope>
</reference>
<feature type="chain" id="PRO_5035720838" description="Triacylglycerol lipase" evidence="1">
    <location>
        <begin position="33"/>
        <end position="291"/>
    </location>
</feature>
<dbReference type="Pfam" id="PF01674">
    <property type="entry name" value="Lipase_2"/>
    <property type="match status" value="1"/>
</dbReference>
<comment type="caution">
    <text evidence="2">The sequence shown here is derived from an EMBL/GenBank/DDBJ whole genome shotgun (WGS) entry which is preliminary data.</text>
</comment>
<name>A0A8S1FD90_9PELO</name>
<proteinExistence type="predicted"/>
<evidence type="ECO:0008006" key="4">
    <source>
        <dbReference type="Google" id="ProtNLM"/>
    </source>
</evidence>
<accession>A0A8S1FD90</accession>
<dbReference type="Gene3D" id="3.40.50.1820">
    <property type="entry name" value="alpha/beta hydrolase"/>
    <property type="match status" value="1"/>
</dbReference>
<evidence type="ECO:0000256" key="1">
    <source>
        <dbReference type="SAM" id="SignalP"/>
    </source>
</evidence>
<organism evidence="2 3">
    <name type="scientific">Caenorhabditis bovis</name>
    <dbReference type="NCBI Taxonomy" id="2654633"/>
    <lineage>
        <taxon>Eukaryota</taxon>
        <taxon>Metazoa</taxon>
        <taxon>Ecdysozoa</taxon>
        <taxon>Nematoda</taxon>
        <taxon>Chromadorea</taxon>
        <taxon>Rhabditida</taxon>
        <taxon>Rhabditina</taxon>
        <taxon>Rhabditomorpha</taxon>
        <taxon>Rhabditoidea</taxon>
        <taxon>Rhabditidae</taxon>
        <taxon>Peloderinae</taxon>
        <taxon>Caenorhabditis</taxon>
    </lineage>
</organism>
<keyword evidence="1" id="KW-0732">Signal</keyword>
<keyword evidence="3" id="KW-1185">Reference proteome</keyword>
<feature type="signal peptide" evidence="1">
    <location>
        <begin position="1"/>
        <end position="32"/>
    </location>
</feature>
<dbReference type="EMBL" id="CADEPM010000013">
    <property type="protein sequence ID" value="CAB3411311.1"/>
    <property type="molecule type" value="Genomic_DNA"/>
</dbReference>
<dbReference type="InterPro" id="IPR002918">
    <property type="entry name" value="Lipase_EstA/Esterase_EstB"/>
</dbReference>
<sequence>MSVGGFSLGGMRTAIVLVIASAFAVLADFSDSFNEFVVENYGQEMNELLARRDLGDAGSFGGGAHNGTSSTSKQAVILVHGITNTAGTFRGHRNHLLNIGWSDETVYATTYGDGGQTWLPFVDMKCEYVKQVRYLIEVVANFTKNKVDVIGYSLGSPIARKAILGGKCVDTNDELGPPLTHLIETYLSVAGANRGSIFCGIPFPGACSATNGLYCRSKFIKDINAQHRYEGEYIFGMIGRNDDKVGYLNACAQKASTIDEADAEYEMAGNHDDVIFNEAQMQFNLIDLHTP</sequence>
<dbReference type="Proteomes" id="UP000494206">
    <property type="component" value="Unassembled WGS sequence"/>
</dbReference>
<dbReference type="InterPro" id="IPR029058">
    <property type="entry name" value="AB_hydrolase_fold"/>
</dbReference>
<dbReference type="FunFam" id="3.40.50.1820:FF:000377">
    <property type="entry name" value="LIPaSe related"/>
    <property type="match status" value="1"/>
</dbReference>
<gene>
    <name evidence="2" type="ORF">CBOVIS_LOCUS12718</name>
</gene>
<evidence type="ECO:0000313" key="2">
    <source>
        <dbReference type="EMBL" id="CAB3411311.1"/>
    </source>
</evidence>